<accession>A0ACC3N1L2</accession>
<protein>
    <submittedName>
        <fullName evidence="1">Uncharacterized protein</fullName>
    </submittedName>
</protein>
<dbReference type="EMBL" id="JAUTXU010000102">
    <property type="protein sequence ID" value="KAK3708316.1"/>
    <property type="molecule type" value="Genomic_DNA"/>
</dbReference>
<organism evidence="1 2">
    <name type="scientific">Vermiconidia calcicola</name>
    <dbReference type="NCBI Taxonomy" id="1690605"/>
    <lineage>
        <taxon>Eukaryota</taxon>
        <taxon>Fungi</taxon>
        <taxon>Dikarya</taxon>
        <taxon>Ascomycota</taxon>
        <taxon>Pezizomycotina</taxon>
        <taxon>Dothideomycetes</taxon>
        <taxon>Dothideomycetidae</taxon>
        <taxon>Mycosphaerellales</taxon>
        <taxon>Extremaceae</taxon>
        <taxon>Vermiconidia</taxon>
    </lineage>
</organism>
<keyword evidence="2" id="KW-1185">Reference proteome</keyword>
<comment type="caution">
    <text evidence="1">The sequence shown here is derived from an EMBL/GenBank/DDBJ whole genome shotgun (WGS) entry which is preliminary data.</text>
</comment>
<reference evidence="1" key="1">
    <citation type="submission" date="2023-07" db="EMBL/GenBank/DDBJ databases">
        <title>Black Yeasts Isolated from many extreme environments.</title>
        <authorList>
            <person name="Coleine C."/>
            <person name="Stajich J.E."/>
            <person name="Selbmann L."/>
        </authorList>
    </citation>
    <scope>NUCLEOTIDE SEQUENCE</scope>
    <source>
        <strain evidence="1">CCFEE 5714</strain>
    </source>
</reference>
<name>A0ACC3N1L2_9PEZI</name>
<evidence type="ECO:0000313" key="2">
    <source>
        <dbReference type="Proteomes" id="UP001281147"/>
    </source>
</evidence>
<evidence type="ECO:0000313" key="1">
    <source>
        <dbReference type="EMBL" id="KAK3708316.1"/>
    </source>
</evidence>
<proteinExistence type="predicted"/>
<gene>
    <name evidence="1" type="ORF">LTR37_011581</name>
</gene>
<dbReference type="Proteomes" id="UP001281147">
    <property type="component" value="Unassembled WGS sequence"/>
</dbReference>
<sequence>MVNKVFFWTGFGLIVRFWQLGIEMRPFHQQLWAYGIYGGLGASFGYWLQGVEDKQMRYLSNTRDRLLEKRRRRAERDGAEQGMSTGTTFQREQEGLMASPEKGAA</sequence>